<sequence length="135" mass="15072">MRLSANEAALLSKRELELVRSRGPWHVADLAKAIRRTRELRDKQRDLLQRQQLALNSQGRSKGGNAGNANSRTEAKAQLLDRVLQEFERRLAELDRESTEASRELLADGRSQRSSSRNGASRGNTGASRGAEARH</sequence>
<feature type="compositionally biased region" description="Low complexity" evidence="1">
    <location>
        <begin position="112"/>
        <end position="126"/>
    </location>
</feature>
<proteinExistence type="predicted"/>
<accession>A0ABV6RS40</accession>
<name>A0ABV6RS40_9GAMM</name>
<reference evidence="2 3" key="1">
    <citation type="submission" date="2024-09" db="EMBL/GenBank/DDBJ databases">
        <authorList>
            <person name="Sun Q."/>
            <person name="Mori K."/>
        </authorList>
    </citation>
    <scope>NUCLEOTIDE SEQUENCE [LARGE SCALE GENOMIC DNA]</scope>
    <source>
        <strain evidence="2 3">KCTC 23076</strain>
    </source>
</reference>
<dbReference type="RefSeq" id="WP_386670103.1">
    <property type="nucleotide sequence ID" value="NZ_JBHLTG010000003.1"/>
</dbReference>
<dbReference type="EMBL" id="JBHLTG010000003">
    <property type="protein sequence ID" value="MFC0679389.1"/>
    <property type="molecule type" value="Genomic_DNA"/>
</dbReference>
<feature type="region of interest" description="Disordered" evidence="1">
    <location>
        <begin position="95"/>
        <end position="135"/>
    </location>
</feature>
<dbReference type="Proteomes" id="UP001589896">
    <property type="component" value="Unassembled WGS sequence"/>
</dbReference>
<feature type="region of interest" description="Disordered" evidence="1">
    <location>
        <begin position="45"/>
        <end position="75"/>
    </location>
</feature>
<organism evidence="2 3">
    <name type="scientific">Lysobacter korlensis</name>
    <dbReference type="NCBI Taxonomy" id="553636"/>
    <lineage>
        <taxon>Bacteria</taxon>
        <taxon>Pseudomonadati</taxon>
        <taxon>Pseudomonadota</taxon>
        <taxon>Gammaproteobacteria</taxon>
        <taxon>Lysobacterales</taxon>
        <taxon>Lysobacteraceae</taxon>
        <taxon>Lysobacter</taxon>
    </lineage>
</organism>
<gene>
    <name evidence="2" type="ORF">ACFFGH_16255</name>
</gene>
<feature type="compositionally biased region" description="Basic and acidic residues" evidence="1">
    <location>
        <begin position="95"/>
        <end position="111"/>
    </location>
</feature>
<evidence type="ECO:0000313" key="3">
    <source>
        <dbReference type="Proteomes" id="UP001589896"/>
    </source>
</evidence>
<protein>
    <submittedName>
        <fullName evidence="2">Uncharacterized protein</fullName>
    </submittedName>
</protein>
<keyword evidence="3" id="KW-1185">Reference proteome</keyword>
<evidence type="ECO:0000256" key="1">
    <source>
        <dbReference type="SAM" id="MobiDB-lite"/>
    </source>
</evidence>
<comment type="caution">
    <text evidence="2">The sequence shown here is derived from an EMBL/GenBank/DDBJ whole genome shotgun (WGS) entry which is preliminary data.</text>
</comment>
<evidence type="ECO:0000313" key="2">
    <source>
        <dbReference type="EMBL" id="MFC0679389.1"/>
    </source>
</evidence>